<feature type="transmembrane region" description="Helical" evidence="1">
    <location>
        <begin position="192"/>
        <end position="219"/>
    </location>
</feature>
<dbReference type="GO" id="GO:0032153">
    <property type="term" value="C:cell division site"/>
    <property type="evidence" value="ECO:0007669"/>
    <property type="project" value="TreeGrafter"/>
</dbReference>
<dbReference type="EMBL" id="JACAZE010000033">
    <property type="protein sequence ID" value="KAF7288578.1"/>
    <property type="molecule type" value="Genomic_DNA"/>
</dbReference>
<evidence type="ECO:0008006" key="4">
    <source>
        <dbReference type="Google" id="ProtNLM"/>
    </source>
</evidence>
<proteinExistence type="predicted"/>
<evidence type="ECO:0000256" key="1">
    <source>
        <dbReference type="SAM" id="Phobius"/>
    </source>
</evidence>
<dbReference type="InterPro" id="IPR009571">
    <property type="entry name" value="SUR7/Rim9-like_fungi"/>
</dbReference>
<feature type="transmembrane region" description="Helical" evidence="1">
    <location>
        <begin position="160"/>
        <end position="180"/>
    </location>
</feature>
<accession>A0A8H6RXN2</accession>
<dbReference type="Pfam" id="PF06687">
    <property type="entry name" value="SUR7"/>
    <property type="match status" value="1"/>
</dbReference>
<dbReference type="AlphaFoldDB" id="A0A8H6RXN2"/>
<dbReference type="GO" id="GO:0005886">
    <property type="term" value="C:plasma membrane"/>
    <property type="evidence" value="ECO:0007669"/>
    <property type="project" value="InterPro"/>
</dbReference>
<feature type="transmembrane region" description="Helical" evidence="1">
    <location>
        <begin position="55"/>
        <end position="81"/>
    </location>
</feature>
<dbReference type="InterPro" id="IPR051380">
    <property type="entry name" value="pH-response_reg_palI/RIM9"/>
</dbReference>
<dbReference type="PANTHER" id="PTHR28013:SF4">
    <property type="entry name" value="MARVEL DOMAIN-CONTAINING PROTEIN"/>
    <property type="match status" value="1"/>
</dbReference>
<gene>
    <name evidence="2" type="ORF">HMN09_01386900</name>
</gene>
<name>A0A8H6RXN2_MYCCL</name>
<keyword evidence="1" id="KW-0472">Membrane</keyword>
<reference evidence="2" key="1">
    <citation type="submission" date="2020-05" db="EMBL/GenBank/DDBJ databases">
        <title>Mycena genomes resolve the evolution of fungal bioluminescence.</title>
        <authorList>
            <person name="Tsai I.J."/>
        </authorList>
    </citation>
    <scope>NUCLEOTIDE SEQUENCE</scope>
    <source>
        <strain evidence="2">110903Hualien_Pintung</strain>
    </source>
</reference>
<evidence type="ECO:0000313" key="3">
    <source>
        <dbReference type="Proteomes" id="UP000613580"/>
    </source>
</evidence>
<organism evidence="2 3">
    <name type="scientific">Mycena chlorophos</name>
    <name type="common">Agaric fungus</name>
    <name type="synonym">Agaricus chlorophos</name>
    <dbReference type="NCBI Taxonomy" id="658473"/>
    <lineage>
        <taxon>Eukaryota</taxon>
        <taxon>Fungi</taxon>
        <taxon>Dikarya</taxon>
        <taxon>Basidiomycota</taxon>
        <taxon>Agaricomycotina</taxon>
        <taxon>Agaricomycetes</taxon>
        <taxon>Agaricomycetidae</taxon>
        <taxon>Agaricales</taxon>
        <taxon>Marasmiineae</taxon>
        <taxon>Mycenaceae</taxon>
        <taxon>Mycena</taxon>
    </lineage>
</organism>
<dbReference type="OrthoDB" id="3881at2759"/>
<sequence length="273" mass="29192">MDFSDDSTAKWVPCPQPPRPWGTLQLHPSAPCCPPRSPDSLMVKPHHKPFAAYRLLSWICIALLFIAALLSLLVGLSLTIIKPIYILRVYSTSMGQPTTSLATELRFGVWGVCASNDLNAPTFFSNFGECFGPMIGYDVPASLIAETGVSTQIVNVVLEGLYVVLVLHLVAAGLSLVTLVSSMFLASHALSILSLVLAIITALVSSVVFAIDIALVVIAKDNVSSISSELHFAVGWGNGPWLGLVAVILTWLAVVALSARACYCFGVRPHGKF</sequence>
<comment type="caution">
    <text evidence="2">The sequence shown here is derived from an EMBL/GenBank/DDBJ whole genome shotgun (WGS) entry which is preliminary data.</text>
</comment>
<dbReference type="GO" id="GO:0035838">
    <property type="term" value="C:growing cell tip"/>
    <property type="evidence" value="ECO:0007669"/>
    <property type="project" value="TreeGrafter"/>
</dbReference>
<keyword evidence="1" id="KW-1133">Transmembrane helix</keyword>
<keyword evidence="1" id="KW-0812">Transmembrane</keyword>
<protein>
    <recommendedName>
        <fullName evidence="4">Pali-domain-containing protein</fullName>
    </recommendedName>
</protein>
<dbReference type="PANTHER" id="PTHR28013">
    <property type="entry name" value="PROTEIN DCV1-RELATED"/>
    <property type="match status" value="1"/>
</dbReference>
<dbReference type="Proteomes" id="UP000613580">
    <property type="component" value="Unassembled WGS sequence"/>
</dbReference>
<keyword evidence="3" id="KW-1185">Reference proteome</keyword>
<feature type="transmembrane region" description="Helical" evidence="1">
    <location>
        <begin position="239"/>
        <end position="263"/>
    </location>
</feature>
<evidence type="ECO:0000313" key="2">
    <source>
        <dbReference type="EMBL" id="KAF7288578.1"/>
    </source>
</evidence>